<dbReference type="Proteomes" id="UP000798662">
    <property type="component" value="Chromosome 2"/>
</dbReference>
<sequence>MLSGLMPDVDWDDEGAGGGVFRRAFYGYAAQLLCNMATGNAAVAGRVWDVLSPVAAPVVAGDNPAAAAAVVACVHNCVAVGAPANGGAPPAPAAGGAAEPVGQAIGRALVAGTGDLWATVVERLGKSPAAGQADDADADDPADDPWETVREWSALLVERLADAGLLGAGLAALGASVVGDGTADGGGADRSPLGGALTIGHLHVLAAVSDALEQRSLARPGKGTIPAATAPPTAALFPALLAHVAALRASSGAPAAGSLPFSSESIHMVVTLAGSAAGSNVAYAREWGVMALRWLAEPGGGEAHVETLKEMVGGGHGGSVGDMVRDGHAVVVDPETGRPSIGGQGAGAATR</sequence>
<proteinExistence type="predicted"/>
<evidence type="ECO:0000313" key="1">
    <source>
        <dbReference type="EMBL" id="KAK1866438.1"/>
    </source>
</evidence>
<dbReference type="EMBL" id="CM020619">
    <property type="protein sequence ID" value="KAK1866438.1"/>
    <property type="molecule type" value="Genomic_DNA"/>
</dbReference>
<reference evidence="1" key="1">
    <citation type="submission" date="2019-11" db="EMBL/GenBank/DDBJ databases">
        <title>Nori genome reveals adaptations in red seaweeds to the harsh intertidal environment.</title>
        <authorList>
            <person name="Wang D."/>
            <person name="Mao Y."/>
        </authorList>
    </citation>
    <scope>NUCLEOTIDE SEQUENCE</scope>
    <source>
        <tissue evidence="1">Gametophyte</tissue>
    </source>
</reference>
<keyword evidence="2" id="KW-1185">Reference proteome</keyword>
<protein>
    <submittedName>
        <fullName evidence="1">Uncharacterized protein</fullName>
    </submittedName>
</protein>
<organism evidence="1 2">
    <name type="scientific">Pyropia yezoensis</name>
    <name type="common">Susabi-nori</name>
    <name type="synonym">Porphyra yezoensis</name>
    <dbReference type="NCBI Taxonomy" id="2788"/>
    <lineage>
        <taxon>Eukaryota</taxon>
        <taxon>Rhodophyta</taxon>
        <taxon>Bangiophyceae</taxon>
        <taxon>Bangiales</taxon>
        <taxon>Bangiaceae</taxon>
        <taxon>Pyropia</taxon>
    </lineage>
</organism>
<gene>
    <name evidence="1" type="ORF">I4F81_008957</name>
</gene>
<name>A0ACC3C8N8_PYRYE</name>
<accession>A0ACC3C8N8</accession>
<evidence type="ECO:0000313" key="2">
    <source>
        <dbReference type="Proteomes" id="UP000798662"/>
    </source>
</evidence>
<comment type="caution">
    <text evidence="1">The sequence shown here is derived from an EMBL/GenBank/DDBJ whole genome shotgun (WGS) entry which is preliminary data.</text>
</comment>